<evidence type="ECO:0000313" key="2">
    <source>
        <dbReference type="EMBL" id="MBK4716009.1"/>
    </source>
</evidence>
<reference evidence="2" key="1">
    <citation type="submission" date="2021-01" db="EMBL/GenBank/DDBJ databases">
        <title>Intestinitalea alba gen. nov., sp. nov., a novel genus of the family Enterobacteriaceae, isolated from the gut of the plastic-eating mealworm Tenebrio molitor L.</title>
        <authorList>
            <person name="Yang Y."/>
        </authorList>
    </citation>
    <scope>NUCLEOTIDE SEQUENCE</scope>
    <source>
        <strain evidence="2">BIT-L3</strain>
    </source>
</reference>
<proteinExistence type="predicted"/>
<protein>
    <recommendedName>
        <fullName evidence="4">Triacylglycerol lipase</fullName>
    </recommendedName>
</protein>
<keyword evidence="1" id="KW-0106">Calcium</keyword>
<dbReference type="Gene3D" id="2.150.10.10">
    <property type="entry name" value="Serralysin-like metalloprotease, C-terminal"/>
    <property type="match status" value="2"/>
</dbReference>
<dbReference type="Proteomes" id="UP000659047">
    <property type="component" value="Unassembled WGS sequence"/>
</dbReference>
<dbReference type="SUPFAM" id="SSF53474">
    <property type="entry name" value="alpha/beta-Hydrolases"/>
    <property type="match status" value="1"/>
</dbReference>
<dbReference type="Gene3D" id="3.40.50.1820">
    <property type="entry name" value="alpha/beta hydrolase"/>
    <property type="match status" value="1"/>
</dbReference>
<accession>A0A8K0V6Q9</accession>
<dbReference type="Pfam" id="PF00353">
    <property type="entry name" value="HemolysinCabind"/>
    <property type="match status" value="2"/>
</dbReference>
<comment type="caution">
    <text evidence="2">The sequence shown here is derived from an EMBL/GenBank/DDBJ whole genome shotgun (WGS) entry which is preliminary data.</text>
</comment>
<sequence>MGILTYRDFDTKSLMTDVMAINHFMYDGLGLSEEMDSTPETYNPDGAWRMLKPEEISYSGTNYTDFDHTYHGELFVNWGVQVSVLGKYDEQGKLTNIGLSFWGTSGSPDDPNLFLNTLSDMLTYGLDILGPENAIHSYIYHAFNGLLNDIVNFATENGLTGKDMIISGHSQGGLCVNSMASGSALGKWGGFFEDSAYIALASPTQNNLDDKVLNFGLENDPVYRLAENDSLTSESLFIHDKPLETCTNNLVSFNDFYAHYNIYSILNFGFWENGHAPLWYEKTMNAILDSEYYGYTNLNSTIIVASLSDEMRASTWVQDLNYFARPHEGPTFIVGTDKDDLIKGGRGIDYLEGNAGDDTFRDTGGYNFISGGEGNDTFDTQTQFDFWSWTQDSNGNLWARDRDGNVSILNSVEQIVGGYHGWFGIGWNEINGTVTRDGIAFTYEGKSGFKAWDNTAQASLDSDSYVAGTLTQGNQSGFLFGYEGNDTLVGTLSNEVFAAGQGDDIIYTNGGKDIVMVFGEDFGHDTIYNFSTDDKLVFMGNSLIEDQNSLWQYVTAKDNDLYISFNDECSITLVGCANTGLDDNQLIAA</sequence>
<dbReference type="InterPro" id="IPR029058">
    <property type="entry name" value="AB_hydrolase_fold"/>
</dbReference>
<evidence type="ECO:0000313" key="3">
    <source>
        <dbReference type="Proteomes" id="UP000659047"/>
    </source>
</evidence>
<dbReference type="InterPro" id="IPR001343">
    <property type="entry name" value="Hemolysn_Ca-bd"/>
</dbReference>
<dbReference type="RefSeq" id="WP_238714221.1">
    <property type="nucleotide sequence ID" value="NZ_JAEPBH010000029.1"/>
</dbReference>
<dbReference type="InterPro" id="IPR011049">
    <property type="entry name" value="Serralysin-like_metalloprot_C"/>
</dbReference>
<dbReference type="AlphaFoldDB" id="A0A8K0V6Q9"/>
<evidence type="ECO:0008006" key="4">
    <source>
        <dbReference type="Google" id="ProtNLM"/>
    </source>
</evidence>
<organism evidence="2 3">
    <name type="scientific">Tenebrionibacter intestinalis</name>
    <dbReference type="NCBI Taxonomy" id="2799638"/>
    <lineage>
        <taxon>Bacteria</taxon>
        <taxon>Pseudomonadati</taxon>
        <taxon>Pseudomonadota</taxon>
        <taxon>Gammaproteobacteria</taxon>
        <taxon>Enterobacterales</taxon>
        <taxon>Enterobacteriaceae</taxon>
        <taxon>Tenebrionibacter/Tenebrionicola group</taxon>
        <taxon>Tenebrionibacter</taxon>
    </lineage>
</organism>
<dbReference type="SUPFAM" id="SSF51120">
    <property type="entry name" value="beta-Roll"/>
    <property type="match status" value="2"/>
</dbReference>
<evidence type="ECO:0000256" key="1">
    <source>
        <dbReference type="ARBA" id="ARBA00022837"/>
    </source>
</evidence>
<name>A0A8K0V6Q9_9ENTR</name>
<dbReference type="EMBL" id="JAEPBH010000029">
    <property type="protein sequence ID" value="MBK4716009.1"/>
    <property type="molecule type" value="Genomic_DNA"/>
</dbReference>
<dbReference type="GO" id="GO:0005509">
    <property type="term" value="F:calcium ion binding"/>
    <property type="evidence" value="ECO:0007669"/>
    <property type="project" value="InterPro"/>
</dbReference>
<keyword evidence="3" id="KW-1185">Reference proteome</keyword>
<gene>
    <name evidence="2" type="ORF">JJB97_11880</name>
</gene>